<feature type="non-terminal residue" evidence="2">
    <location>
        <position position="77"/>
    </location>
</feature>
<evidence type="ECO:0000256" key="1">
    <source>
        <dbReference type="SAM" id="MobiDB-lite"/>
    </source>
</evidence>
<proteinExistence type="predicted"/>
<dbReference type="EMBL" id="LXQA010884950">
    <property type="protein sequence ID" value="MCI75525.1"/>
    <property type="molecule type" value="Genomic_DNA"/>
</dbReference>
<comment type="caution">
    <text evidence="2">The sequence shown here is derived from an EMBL/GenBank/DDBJ whole genome shotgun (WGS) entry which is preliminary data.</text>
</comment>
<evidence type="ECO:0000313" key="3">
    <source>
        <dbReference type="Proteomes" id="UP000265520"/>
    </source>
</evidence>
<feature type="region of interest" description="Disordered" evidence="1">
    <location>
        <begin position="1"/>
        <end position="63"/>
    </location>
</feature>
<accession>A0A392UUQ5</accession>
<protein>
    <submittedName>
        <fullName evidence="2">Uncharacterized protein</fullName>
    </submittedName>
</protein>
<reference evidence="2 3" key="1">
    <citation type="journal article" date="2018" name="Front. Plant Sci.">
        <title>Red Clover (Trifolium pratense) and Zigzag Clover (T. medium) - A Picture of Genomic Similarities and Differences.</title>
        <authorList>
            <person name="Dluhosova J."/>
            <person name="Istvanek J."/>
            <person name="Nedelnik J."/>
            <person name="Repkova J."/>
        </authorList>
    </citation>
    <scope>NUCLEOTIDE SEQUENCE [LARGE SCALE GENOMIC DNA]</scope>
    <source>
        <strain evidence="3">cv. 10/8</strain>
        <tissue evidence="2">Leaf</tissue>
    </source>
</reference>
<organism evidence="2 3">
    <name type="scientific">Trifolium medium</name>
    <dbReference type="NCBI Taxonomy" id="97028"/>
    <lineage>
        <taxon>Eukaryota</taxon>
        <taxon>Viridiplantae</taxon>
        <taxon>Streptophyta</taxon>
        <taxon>Embryophyta</taxon>
        <taxon>Tracheophyta</taxon>
        <taxon>Spermatophyta</taxon>
        <taxon>Magnoliopsida</taxon>
        <taxon>eudicotyledons</taxon>
        <taxon>Gunneridae</taxon>
        <taxon>Pentapetalae</taxon>
        <taxon>rosids</taxon>
        <taxon>fabids</taxon>
        <taxon>Fabales</taxon>
        <taxon>Fabaceae</taxon>
        <taxon>Papilionoideae</taxon>
        <taxon>50 kb inversion clade</taxon>
        <taxon>NPAAA clade</taxon>
        <taxon>Hologalegina</taxon>
        <taxon>IRL clade</taxon>
        <taxon>Trifolieae</taxon>
        <taxon>Trifolium</taxon>
    </lineage>
</organism>
<evidence type="ECO:0000313" key="2">
    <source>
        <dbReference type="EMBL" id="MCI75525.1"/>
    </source>
</evidence>
<sequence length="77" mass="8661">MARHGQSMSRGYHADHYSRSPTPVHREDSSALHPLTCDILRAPIPKGFERPPELPPYDGLTDPDDHISAINVTLDFR</sequence>
<keyword evidence="3" id="KW-1185">Reference proteome</keyword>
<feature type="compositionally biased region" description="Basic and acidic residues" evidence="1">
    <location>
        <begin position="12"/>
        <end position="30"/>
    </location>
</feature>
<dbReference type="Proteomes" id="UP000265520">
    <property type="component" value="Unassembled WGS sequence"/>
</dbReference>
<dbReference type="AlphaFoldDB" id="A0A392UUQ5"/>
<name>A0A392UUQ5_9FABA</name>